<reference evidence="6" key="1">
    <citation type="journal article" date="2023" name="Science">
        <title>Genome structures resolve the early diversification of teleost fishes.</title>
        <authorList>
            <person name="Parey E."/>
            <person name="Louis A."/>
            <person name="Montfort J."/>
            <person name="Bouchez O."/>
            <person name="Roques C."/>
            <person name="Iampietro C."/>
            <person name="Lluch J."/>
            <person name="Castinel A."/>
            <person name="Donnadieu C."/>
            <person name="Desvignes T."/>
            <person name="Floi Bucao C."/>
            <person name="Jouanno E."/>
            <person name="Wen M."/>
            <person name="Mejri S."/>
            <person name="Dirks R."/>
            <person name="Jansen H."/>
            <person name="Henkel C."/>
            <person name="Chen W.J."/>
            <person name="Zahm M."/>
            <person name="Cabau C."/>
            <person name="Klopp C."/>
            <person name="Thompson A.W."/>
            <person name="Robinson-Rechavi M."/>
            <person name="Braasch I."/>
            <person name="Lecointre G."/>
            <person name="Bobe J."/>
            <person name="Postlethwait J.H."/>
            <person name="Berthelot C."/>
            <person name="Roest Crollius H."/>
            <person name="Guiguen Y."/>
        </authorList>
    </citation>
    <scope>NUCLEOTIDE SEQUENCE</scope>
    <source>
        <strain evidence="6">WJC10195</strain>
    </source>
</reference>
<accession>A0A9Q1G6E1</accession>
<dbReference type="SUPFAM" id="SSF57903">
    <property type="entry name" value="FYVE/PHD zinc finger"/>
    <property type="match status" value="1"/>
</dbReference>
<evidence type="ECO:0000256" key="4">
    <source>
        <dbReference type="PROSITE-ProRule" id="PRU00146"/>
    </source>
</evidence>
<evidence type="ECO:0000256" key="2">
    <source>
        <dbReference type="ARBA" id="ARBA00022771"/>
    </source>
</evidence>
<dbReference type="InterPro" id="IPR019786">
    <property type="entry name" value="Zinc_finger_PHD-type_CS"/>
</dbReference>
<dbReference type="Gene3D" id="3.30.40.10">
    <property type="entry name" value="Zinc/RING finger domain, C3HC4 (zinc finger)"/>
    <property type="match status" value="1"/>
</dbReference>
<keyword evidence="3" id="KW-0862">Zinc</keyword>
<dbReference type="InterPro" id="IPR011011">
    <property type="entry name" value="Znf_FYVE_PHD"/>
</dbReference>
<protein>
    <recommendedName>
        <fullName evidence="5">PHD-type domain-containing protein</fullName>
    </recommendedName>
</protein>
<evidence type="ECO:0000256" key="1">
    <source>
        <dbReference type="ARBA" id="ARBA00022723"/>
    </source>
</evidence>
<dbReference type="InterPro" id="IPR055198">
    <property type="entry name" value="NSD_PHD"/>
</dbReference>
<dbReference type="InterPro" id="IPR019787">
    <property type="entry name" value="Znf_PHD-finger"/>
</dbReference>
<gene>
    <name evidence="6" type="ORF">SKAU_G00063570</name>
</gene>
<dbReference type="PROSITE" id="PS50016">
    <property type="entry name" value="ZF_PHD_2"/>
    <property type="match status" value="1"/>
</dbReference>
<sequence>MTTIRRDIASTLLSYKDDMTDLCVACGEVTRKPARNVQLDEWIECTKHDCGRWYHLDCVGRPQVEGDYICFACTKD</sequence>
<proteinExistence type="predicted"/>
<evidence type="ECO:0000259" key="5">
    <source>
        <dbReference type="PROSITE" id="PS50016"/>
    </source>
</evidence>
<comment type="caution">
    <text evidence="6">The sequence shown here is derived from an EMBL/GenBank/DDBJ whole genome shotgun (WGS) entry which is preliminary data.</text>
</comment>
<dbReference type="PROSITE" id="PS01359">
    <property type="entry name" value="ZF_PHD_1"/>
    <property type="match status" value="1"/>
</dbReference>
<dbReference type="Proteomes" id="UP001152622">
    <property type="component" value="Chromosome 2"/>
</dbReference>
<keyword evidence="1" id="KW-0479">Metal-binding</keyword>
<dbReference type="AlphaFoldDB" id="A0A9Q1G6E1"/>
<dbReference type="EMBL" id="JAINUF010000002">
    <property type="protein sequence ID" value="KAJ8375777.1"/>
    <property type="molecule type" value="Genomic_DNA"/>
</dbReference>
<dbReference type="InterPro" id="IPR013083">
    <property type="entry name" value="Znf_RING/FYVE/PHD"/>
</dbReference>
<dbReference type="Pfam" id="PF22908">
    <property type="entry name" value="PHD_NSD"/>
    <property type="match status" value="1"/>
</dbReference>
<organism evidence="6 7">
    <name type="scientific">Synaphobranchus kaupii</name>
    <name type="common">Kaup's arrowtooth eel</name>
    <dbReference type="NCBI Taxonomy" id="118154"/>
    <lineage>
        <taxon>Eukaryota</taxon>
        <taxon>Metazoa</taxon>
        <taxon>Chordata</taxon>
        <taxon>Craniata</taxon>
        <taxon>Vertebrata</taxon>
        <taxon>Euteleostomi</taxon>
        <taxon>Actinopterygii</taxon>
        <taxon>Neopterygii</taxon>
        <taxon>Teleostei</taxon>
        <taxon>Anguilliformes</taxon>
        <taxon>Synaphobranchidae</taxon>
        <taxon>Synaphobranchus</taxon>
    </lineage>
</organism>
<dbReference type="GO" id="GO:0008270">
    <property type="term" value="F:zinc ion binding"/>
    <property type="evidence" value="ECO:0007669"/>
    <property type="project" value="UniProtKB-KW"/>
</dbReference>
<evidence type="ECO:0000313" key="7">
    <source>
        <dbReference type="Proteomes" id="UP001152622"/>
    </source>
</evidence>
<keyword evidence="7" id="KW-1185">Reference proteome</keyword>
<dbReference type="SMART" id="SM00249">
    <property type="entry name" value="PHD"/>
    <property type="match status" value="1"/>
</dbReference>
<name>A0A9Q1G6E1_SYNKA</name>
<evidence type="ECO:0000313" key="6">
    <source>
        <dbReference type="EMBL" id="KAJ8375777.1"/>
    </source>
</evidence>
<dbReference type="OrthoDB" id="6782200at2759"/>
<keyword evidence="2 4" id="KW-0863">Zinc-finger</keyword>
<evidence type="ECO:0000256" key="3">
    <source>
        <dbReference type="ARBA" id="ARBA00022833"/>
    </source>
</evidence>
<dbReference type="InterPro" id="IPR001965">
    <property type="entry name" value="Znf_PHD"/>
</dbReference>
<feature type="domain" description="PHD-type" evidence="5">
    <location>
        <begin position="20"/>
        <end position="76"/>
    </location>
</feature>